<feature type="transmembrane region" description="Helical" evidence="5">
    <location>
        <begin position="409"/>
        <end position="427"/>
    </location>
</feature>
<organism evidence="7 8">
    <name type="scientific">Lentisphaera araneosa HTCC2155</name>
    <dbReference type="NCBI Taxonomy" id="313628"/>
    <lineage>
        <taxon>Bacteria</taxon>
        <taxon>Pseudomonadati</taxon>
        <taxon>Lentisphaerota</taxon>
        <taxon>Lentisphaeria</taxon>
        <taxon>Lentisphaerales</taxon>
        <taxon>Lentisphaeraceae</taxon>
        <taxon>Lentisphaera</taxon>
    </lineage>
</organism>
<keyword evidence="3 5" id="KW-1133">Transmembrane helix</keyword>
<dbReference type="PANTHER" id="PTHR37422">
    <property type="entry name" value="TEICHURONIC ACID BIOSYNTHESIS PROTEIN TUAE"/>
    <property type="match status" value="1"/>
</dbReference>
<evidence type="ECO:0000313" key="8">
    <source>
        <dbReference type="Proteomes" id="UP000004947"/>
    </source>
</evidence>
<feature type="transmembrane region" description="Helical" evidence="5">
    <location>
        <begin position="117"/>
        <end position="136"/>
    </location>
</feature>
<dbReference type="Pfam" id="PF04932">
    <property type="entry name" value="Wzy_C"/>
    <property type="match status" value="1"/>
</dbReference>
<feature type="domain" description="O-antigen ligase-related" evidence="6">
    <location>
        <begin position="226"/>
        <end position="363"/>
    </location>
</feature>
<gene>
    <name evidence="7" type="primary">uppP</name>
    <name evidence="7" type="ORF">LNTAR_17198</name>
</gene>
<dbReference type="GO" id="GO:0016020">
    <property type="term" value="C:membrane"/>
    <property type="evidence" value="ECO:0007669"/>
    <property type="project" value="UniProtKB-SubCell"/>
</dbReference>
<comment type="caution">
    <text evidence="7">The sequence shown here is derived from an EMBL/GenBank/DDBJ whole genome shotgun (WGS) entry which is preliminary data.</text>
</comment>
<dbReference type="InterPro" id="IPR011990">
    <property type="entry name" value="TPR-like_helical_dom_sf"/>
</dbReference>
<feature type="transmembrane region" description="Helical" evidence="5">
    <location>
        <begin position="439"/>
        <end position="462"/>
    </location>
</feature>
<proteinExistence type="predicted"/>
<feature type="transmembrane region" description="Helical" evidence="5">
    <location>
        <begin position="143"/>
        <end position="161"/>
    </location>
</feature>
<evidence type="ECO:0000256" key="2">
    <source>
        <dbReference type="ARBA" id="ARBA00022692"/>
    </source>
</evidence>
<accession>A6DFC8</accession>
<keyword evidence="7" id="KW-0378">Hydrolase</keyword>
<evidence type="ECO:0000259" key="6">
    <source>
        <dbReference type="Pfam" id="PF04932"/>
    </source>
</evidence>
<protein>
    <submittedName>
        <fullName evidence="7">Undecaprenyl pyrophosphate phosphatase</fullName>
        <ecNumber evidence="7">3.6.1.27</ecNumber>
    </submittedName>
</protein>
<evidence type="ECO:0000256" key="3">
    <source>
        <dbReference type="ARBA" id="ARBA00022989"/>
    </source>
</evidence>
<evidence type="ECO:0000256" key="5">
    <source>
        <dbReference type="SAM" id="Phobius"/>
    </source>
</evidence>
<feature type="transmembrane region" description="Helical" evidence="5">
    <location>
        <begin position="217"/>
        <end position="233"/>
    </location>
</feature>
<name>A6DFC8_9BACT</name>
<evidence type="ECO:0000256" key="4">
    <source>
        <dbReference type="ARBA" id="ARBA00023136"/>
    </source>
</evidence>
<keyword evidence="2 5" id="KW-0812">Transmembrane</keyword>
<feature type="transmembrane region" description="Helical" evidence="5">
    <location>
        <begin position="239"/>
        <end position="257"/>
    </location>
</feature>
<dbReference type="EC" id="3.6.1.27" evidence="7"/>
<dbReference type="STRING" id="313628.LNTAR_17198"/>
<dbReference type="Proteomes" id="UP000004947">
    <property type="component" value="Unassembled WGS sequence"/>
</dbReference>
<evidence type="ECO:0000256" key="1">
    <source>
        <dbReference type="ARBA" id="ARBA00004141"/>
    </source>
</evidence>
<dbReference type="InterPro" id="IPR007016">
    <property type="entry name" value="O-antigen_ligase-rel_domated"/>
</dbReference>
<feature type="transmembrane region" description="Helical" evidence="5">
    <location>
        <begin position="53"/>
        <end position="74"/>
    </location>
</feature>
<dbReference type="EMBL" id="ABCK01000001">
    <property type="protein sequence ID" value="EDM29508.1"/>
    <property type="molecule type" value="Genomic_DNA"/>
</dbReference>
<sequence length="609" mass="70263">MISLSVIIAVLLMIHLCGGGLIIESLFISSFALNSTALYHNYINFKEKRLCHLPLAITSGLSLILISLFFLPLFNFNEAVAIYYYSTESLLTEGSQLAFFKMLEYNFSNTLNLNNSLSIFILVTNLFPIVYLCANLKHRHKLYLSYAIVSMTIINVFAVLYQQEIRNTGGFIWWAWDSQTGKSFGSFVNPNHFGAYCAAILGLPICHFFKSLERKKYKYLLLSLITSALLIFGIMLSSSMGACLLGVISIVTSYLFTFKRKDSGPLKTFFILFIVLIFSTLTPLKLEDEINTRDLNQDIRYKLFATVPNIVKEFPIGTGPGSYRNISPSYTGHIYSNGVFHHSENTYFHILQEFGIPFFILLIFLNGIYLNKVIDNVRKKKVSKYIASFCSTGLIVFICHASYDYGFHIPIYAFHIAIFYGLMLYKGQIYRKHYHSKKLLYLSKCFLFTPVILIVSTVYIWINLGDELKNRNTVIESSQLSADDLSKRISKSPVVWHQWYFLGLKVLEEEPEDFFRMDFAEKCFRKAAHYAPINKDCWYTLFMIRDQLGRDDDAQKAYGFYYKLLTDKEKHQHKSEAMDVLQLTAEEYERIRSLEHAPIDFEISAVREI</sequence>
<dbReference type="InterPro" id="IPR051533">
    <property type="entry name" value="WaaL-like"/>
</dbReference>
<feature type="transmembrane region" description="Helical" evidence="5">
    <location>
        <begin position="193"/>
        <end position="210"/>
    </location>
</feature>
<keyword evidence="4 5" id="KW-0472">Membrane</keyword>
<reference evidence="7 8" key="1">
    <citation type="journal article" date="2010" name="J. Bacteriol.">
        <title>Genome sequence of Lentisphaera araneosa HTCC2155T, the type species of the order Lentisphaerales in the phylum Lentisphaerae.</title>
        <authorList>
            <person name="Thrash J.C."/>
            <person name="Cho J.C."/>
            <person name="Vergin K.L."/>
            <person name="Morris R.M."/>
            <person name="Giovannoni S.J."/>
        </authorList>
    </citation>
    <scope>NUCLEOTIDE SEQUENCE [LARGE SCALE GENOMIC DNA]</scope>
    <source>
        <strain evidence="7 8">HTCC2155</strain>
    </source>
</reference>
<keyword evidence="8" id="KW-1185">Reference proteome</keyword>
<feature type="transmembrane region" description="Helical" evidence="5">
    <location>
        <begin position="269"/>
        <end position="286"/>
    </location>
</feature>
<dbReference type="RefSeq" id="WP_007276630.1">
    <property type="nucleotide sequence ID" value="NZ_ABCK01000001.1"/>
</dbReference>
<feature type="transmembrane region" description="Helical" evidence="5">
    <location>
        <begin position="382"/>
        <end position="403"/>
    </location>
</feature>
<feature type="transmembrane region" description="Helical" evidence="5">
    <location>
        <begin position="6"/>
        <end position="33"/>
    </location>
</feature>
<comment type="subcellular location">
    <subcellularLocation>
        <location evidence="1">Membrane</location>
        <topology evidence="1">Multi-pass membrane protein</topology>
    </subcellularLocation>
</comment>
<evidence type="ECO:0000313" key="7">
    <source>
        <dbReference type="EMBL" id="EDM29508.1"/>
    </source>
</evidence>
<dbReference type="SUPFAM" id="SSF48452">
    <property type="entry name" value="TPR-like"/>
    <property type="match status" value="1"/>
</dbReference>
<dbReference type="PANTHER" id="PTHR37422:SF23">
    <property type="entry name" value="TEICHURONIC ACID BIOSYNTHESIS PROTEIN TUAE"/>
    <property type="match status" value="1"/>
</dbReference>
<dbReference type="AlphaFoldDB" id="A6DFC8"/>
<feature type="transmembrane region" description="Helical" evidence="5">
    <location>
        <begin position="347"/>
        <end position="370"/>
    </location>
</feature>
<dbReference type="eggNOG" id="COG3307">
    <property type="taxonomic scope" value="Bacteria"/>
</dbReference>
<dbReference type="GO" id="GO:0050380">
    <property type="term" value="F:undecaprenyl-diphosphatase activity"/>
    <property type="evidence" value="ECO:0007669"/>
    <property type="project" value="UniProtKB-EC"/>
</dbReference>